<name>A0ABS9MII3_9FIRM</name>
<organism evidence="2 3">
    <name type="scientific">Anaeromassilibacillus senegalensis</name>
    <dbReference type="NCBI Taxonomy" id="1673717"/>
    <lineage>
        <taxon>Bacteria</taxon>
        <taxon>Bacillati</taxon>
        <taxon>Bacillota</taxon>
        <taxon>Clostridia</taxon>
        <taxon>Eubacteriales</taxon>
        <taxon>Acutalibacteraceae</taxon>
        <taxon>Anaeromassilibacillus</taxon>
    </lineage>
</organism>
<dbReference type="SUPFAM" id="SSF46785">
    <property type="entry name" value="Winged helix' DNA-binding domain"/>
    <property type="match status" value="1"/>
</dbReference>
<gene>
    <name evidence="2" type="ORF">L0P57_06680</name>
</gene>
<dbReference type="Gene3D" id="1.10.10.10">
    <property type="entry name" value="Winged helix-like DNA-binding domain superfamily/Winged helix DNA-binding domain"/>
    <property type="match status" value="1"/>
</dbReference>
<reference evidence="2 3" key="1">
    <citation type="submission" date="2022-01" db="EMBL/GenBank/DDBJ databases">
        <title>Collection of gut derived symbiotic bacterial strains cultured from healthy donors.</title>
        <authorList>
            <person name="Lin H."/>
            <person name="Kohout C."/>
            <person name="Waligurski E."/>
            <person name="Pamer E.G."/>
        </authorList>
    </citation>
    <scope>NUCLEOTIDE SEQUENCE [LARGE SCALE GENOMIC DNA]</scope>
    <source>
        <strain evidence="2 3">DFI.7.58</strain>
    </source>
</reference>
<accession>A0ABS9MII3</accession>
<evidence type="ECO:0000313" key="2">
    <source>
        <dbReference type="EMBL" id="MCG4610617.1"/>
    </source>
</evidence>
<evidence type="ECO:0000256" key="1">
    <source>
        <dbReference type="ARBA" id="ARBA00023125"/>
    </source>
</evidence>
<dbReference type="Pfam" id="PF02082">
    <property type="entry name" value="Rrf2"/>
    <property type="match status" value="1"/>
</dbReference>
<keyword evidence="3" id="KW-1185">Reference proteome</keyword>
<dbReference type="InterPro" id="IPR000944">
    <property type="entry name" value="Tscrpt_reg_Rrf2"/>
</dbReference>
<dbReference type="Proteomes" id="UP001298681">
    <property type="component" value="Unassembled WGS sequence"/>
</dbReference>
<dbReference type="PROSITE" id="PS01332">
    <property type="entry name" value="HTH_RRF2_1"/>
    <property type="match status" value="1"/>
</dbReference>
<dbReference type="RefSeq" id="WP_237966685.1">
    <property type="nucleotide sequence ID" value="NZ_JAKNHQ010000007.1"/>
</dbReference>
<dbReference type="InterPro" id="IPR030489">
    <property type="entry name" value="TR_Rrf2-type_CS"/>
</dbReference>
<dbReference type="PANTHER" id="PTHR33221:SF5">
    <property type="entry name" value="HTH-TYPE TRANSCRIPTIONAL REGULATOR ISCR"/>
    <property type="match status" value="1"/>
</dbReference>
<dbReference type="EMBL" id="JAKNHQ010000007">
    <property type="protein sequence ID" value="MCG4610617.1"/>
    <property type="molecule type" value="Genomic_DNA"/>
</dbReference>
<proteinExistence type="predicted"/>
<dbReference type="InterPro" id="IPR036390">
    <property type="entry name" value="WH_DNA-bd_sf"/>
</dbReference>
<dbReference type="PROSITE" id="PS51197">
    <property type="entry name" value="HTH_RRF2_2"/>
    <property type="match status" value="1"/>
</dbReference>
<dbReference type="InterPro" id="IPR036388">
    <property type="entry name" value="WH-like_DNA-bd_sf"/>
</dbReference>
<keyword evidence="1" id="KW-0238">DNA-binding</keyword>
<evidence type="ECO:0000313" key="3">
    <source>
        <dbReference type="Proteomes" id="UP001298681"/>
    </source>
</evidence>
<comment type="caution">
    <text evidence="2">The sequence shown here is derived from an EMBL/GenBank/DDBJ whole genome shotgun (WGS) entry which is preliminary data.</text>
</comment>
<dbReference type="NCBIfam" id="TIGR00738">
    <property type="entry name" value="rrf2_super"/>
    <property type="match status" value="1"/>
</dbReference>
<protein>
    <submittedName>
        <fullName evidence="2">Rrf2 family transcriptional regulator</fullName>
    </submittedName>
</protein>
<sequence length="146" mass="16139">MKLSTKSRYALEGLFYMAIVTLDRAASIKEIAAETQISPAYLEQIFFKLKQFGIIRTVRGARGGFLFEKPLSEITVGQIIRAVEGSLVPVKCVESLSACTSKVRGTCISRQVWVDLSDAIARVADSLTLEQLRNEWLAEQRGGQAL</sequence>
<dbReference type="PANTHER" id="PTHR33221">
    <property type="entry name" value="WINGED HELIX-TURN-HELIX TRANSCRIPTIONAL REGULATOR, RRF2 FAMILY"/>
    <property type="match status" value="1"/>
</dbReference>